<evidence type="ECO:0000313" key="2">
    <source>
        <dbReference type="Proteomes" id="UP001432146"/>
    </source>
</evidence>
<accession>A0AAW1AGS5</accession>
<proteinExistence type="predicted"/>
<dbReference type="Proteomes" id="UP001432146">
    <property type="component" value="Unassembled WGS sequence"/>
</dbReference>
<gene>
    <name evidence="1" type="ORF">QLX08_001329</name>
</gene>
<dbReference type="AlphaFoldDB" id="A0AAW1AGS5"/>
<comment type="caution">
    <text evidence="1">The sequence shown here is derived from an EMBL/GenBank/DDBJ whole genome shotgun (WGS) entry which is preliminary data.</text>
</comment>
<evidence type="ECO:0000313" key="1">
    <source>
        <dbReference type="EMBL" id="KAK9308926.1"/>
    </source>
</evidence>
<dbReference type="EMBL" id="JAWNGG020000016">
    <property type="protein sequence ID" value="KAK9308926.1"/>
    <property type="molecule type" value="Genomic_DNA"/>
</dbReference>
<sequence length="161" mass="18240">MRRTYIEREIRNKKQQNLWPSIDEFVVSVLHTSSQEDWGSPGYIKPGRFVSILSMPAFEFSVISRILCVKLEANFGGSGMREYIADVCTYVYISARASFHGVSILVFGEDIAILGISNFPRWDVTVGGTEMWWSTFDAVAFKTEQKIVLKKASATIPKFVK</sequence>
<name>A0AAW1AGS5_9HYME</name>
<organism evidence="1 2">
    <name type="scientific">Tetragonisca angustula</name>
    <dbReference type="NCBI Taxonomy" id="166442"/>
    <lineage>
        <taxon>Eukaryota</taxon>
        <taxon>Metazoa</taxon>
        <taxon>Ecdysozoa</taxon>
        <taxon>Arthropoda</taxon>
        <taxon>Hexapoda</taxon>
        <taxon>Insecta</taxon>
        <taxon>Pterygota</taxon>
        <taxon>Neoptera</taxon>
        <taxon>Endopterygota</taxon>
        <taxon>Hymenoptera</taxon>
        <taxon>Apocrita</taxon>
        <taxon>Aculeata</taxon>
        <taxon>Apoidea</taxon>
        <taxon>Anthophila</taxon>
        <taxon>Apidae</taxon>
        <taxon>Tetragonisca</taxon>
    </lineage>
</organism>
<keyword evidence="2" id="KW-1185">Reference proteome</keyword>
<reference evidence="1 2" key="1">
    <citation type="submission" date="2024-05" db="EMBL/GenBank/DDBJ databases">
        <title>The nuclear and mitochondrial genome assemblies of Tetragonisca angustula (Apidae: Meliponini), a tiny yet remarkable pollinator in the Neotropics.</title>
        <authorList>
            <person name="Ferrari R."/>
            <person name="Ricardo P.C."/>
            <person name="Dias F.C."/>
            <person name="Araujo N.S."/>
            <person name="Soares D.O."/>
            <person name="Zhou Q.-S."/>
            <person name="Zhu C.-D."/>
            <person name="Coutinho L."/>
            <person name="Airas M.C."/>
            <person name="Batista T.M."/>
        </authorList>
    </citation>
    <scope>NUCLEOTIDE SEQUENCE [LARGE SCALE GENOMIC DNA]</scope>
    <source>
        <strain evidence="1">ASF017062</strain>
        <tissue evidence="1">Abdomen</tissue>
    </source>
</reference>
<protein>
    <submittedName>
        <fullName evidence="1">Uncharacterized protein</fullName>
    </submittedName>
</protein>